<accession>A0ABS7PHS2</accession>
<dbReference type="InterPro" id="IPR016181">
    <property type="entry name" value="Acyl_CoA_acyltransferase"/>
</dbReference>
<comment type="caution">
    <text evidence="4">The sequence shown here is derived from an EMBL/GenBank/DDBJ whole genome shotgun (WGS) entry which is preliminary data.</text>
</comment>
<evidence type="ECO:0000313" key="4">
    <source>
        <dbReference type="EMBL" id="MBY8820768.1"/>
    </source>
</evidence>
<protein>
    <submittedName>
        <fullName evidence="4">GNAT family N-acetyltransferase</fullName>
    </submittedName>
</protein>
<name>A0ABS7PHS2_9SPHN</name>
<dbReference type="InterPro" id="IPR050832">
    <property type="entry name" value="Bact_Acetyltransf"/>
</dbReference>
<sequence>MFAAIERLQSDVLDPDQVRASHAVMGLDTQLIEDGSYVIVEADGLIAGCGGWSRRTTLYGGDHSPGRDAALLDPATDAARIRAMYTHPDFTRRGVGRRVLDLCESAAADHGFARVELMATLAGERLYSACGYVPIEHVQSPPIDGVRVPLIRMGKPLVRG</sequence>
<evidence type="ECO:0000259" key="3">
    <source>
        <dbReference type="PROSITE" id="PS51186"/>
    </source>
</evidence>
<evidence type="ECO:0000313" key="5">
    <source>
        <dbReference type="Proteomes" id="UP000706039"/>
    </source>
</evidence>
<reference evidence="4 5" key="1">
    <citation type="submission" date="2021-08" db="EMBL/GenBank/DDBJ databases">
        <authorList>
            <person name="Tuo L."/>
        </authorList>
    </citation>
    <scope>NUCLEOTIDE SEQUENCE [LARGE SCALE GENOMIC DNA]</scope>
    <source>
        <strain evidence="4 5">JCM 31229</strain>
    </source>
</reference>
<dbReference type="SUPFAM" id="SSF55729">
    <property type="entry name" value="Acyl-CoA N-acyltransferases (Nat)"/>
    <property type="match status" value="1"/>
</dbReference>
<dbReference type="PANTHER" id="PTHR43877:SF1">
    <property type="entry name" value="ACETYLTRANSFERASE"/>
    <property type="match status" value="1"/>
</dbReference>
<dbReference type="Pfam" id="PF00583">
    <property type="entry name" value="Acetyltransf_1"/>
    <property type="match status" value="1"/>
</dbReference>
<dbReference type="InterPro" id="IPR000182">
    <property type="entry name" value="GNAT_dom"/>
</dbReference>
<evidence type="ECO:0000256" key="1">
    <source>
        <dbReference type="ARBA" id="ARBA00022679"/>
    </source>
</evidence>
<organism evidence="4 5">
    <name type="scientific">Sphingomonas colocasiae</name>
    <dbReference type="NCBI Taxonomy" id="1848973"/>
    <lineage>
        <taxon>Bacteria</taxon>
        <taxon>Pseudomonadati</taxon>
        <taxon>Pseudomonadota</taxon>
        <taxon>Alphaproteobacteria</taxon>
        <taxon>Sphingomonadales</taxon>
        <taxon>Sphingomonadaceae</taxon>
        <taxon>Sphingomonas</taxon>
    </lineage>
</organism>
<dbReference type="EMBL" id="JAINVV010000001">
    <property type="protein sequence ID" value="MBY8820768.1"/>
    <property type="molecule type" value="Genomic_DNA"/>
</dbReference>
<dbReference type="CDD" id="cd04301">
    <property type="entry name" value="NAT_SF"/>
    <property type="match status" value="1"/>
</dbReference>
<gene>
    <name evidence="4" type="ORF">K7G82_00595</name>
</gene>
<dbReference type="PROSITE" id="PS51186">
    <property type="entry name" value="GNAT"/>
    <property type="match status" value="1"/>
</dbReference>
<feature type="domain" description="N-acetyltransferase" evidence="3">
    <location>
        <begin position="1"/>
        <end position="158"/>
    </location>
</feature>
<keyword evidence="5" id="KW-1185">Reference proteome</keyword>
<dbReference type="Proteomes" id="UP000706039">
    <property type="component" value="Unassembled WGS sequence"/>
</dbReference>
<keyword evidence="1" id="KW-0808">Transferase</keyword>
<proteinExistence type="predicted"/>
<dbReference type="PANTHER" id="PTHR43877">
    <property type="entry name" value="AMINOALKYLPHOSPHONATE N-ACETYLTRANSFERASE-RELATED-RELATED"/>
    <property type="match status" value="1"/>
</dbReference>
<dbReference type="Gene3D" id="3.40.630.30">
    <property type="match status" value="1"/>
</dbReference>
<keyword evidence="2" id="KW-0012">Acyltransferase</keyword>
<evidence type="ECO:0000256" key="2">
    <source>
        <dbReference type="ARBA" id="ARBA00023315"/>
    </source>
</evidence>